<dbReference type="Pfam" id="PF00083">
    <property type="entry name" value="Sugar_tr"/>
    <property type="match status" value="1"/>
</dbReference>
<feature type="transmembrane region" description="Helical" evidence="5">
    <location>
        <begin position="385"/>
        <end position="404"/>
    </location>
</feature>
<sequence length="459" mass="49810">MDGYDFVLIAFALPHIREAFGLSLPEAATLVSAAFISRWLGGLVLGAVGDRYGRKPAMIMSIFMFAFGSIAMAFAPGFWTLFVLRLLIGFAMAGEYSASATYVIESWPKHMRNKASGFLLSGYAFGVILAAQVDKYLYPWVESWHPGWGWRALFLTGVIPVVLAIYMRKRLPEADDWVEAKQKASQSSETRDAVTILFKGKYATVNVIATIVAAACLVFIFAVPSTPSWIVVLLYIVSLAVFVAFMTQFDPRRWVIGVAIMITIFAAFMYTWPIQGLLPTYLKSVGFNESTVTSIVSFAGLGNACGYIVAGFAGDRFGMRKWFVISLVISQTIVFPLFNMGGSAVILVSILLFFNQMFGQGISGLTPKWVSSYFPIEQRAAGLGFAYNVGALGGAVGPLLGAHLAKSYGFGMALAILSVGFAAIVALSIGLNIPKQLQKLVNKDAVRPQDGDDDIIDEA</sequence>
<dbReference type="EMBL" id="JAUSQW010000001">
    <property type="protein sequence ID" value="MDP9800765.1"/>
    <property type="molecule type" value="Genomic_DNA"/>
</dbReference>
<feature type="transmembrane region" description="Helical" evidence="5">
    <location>
        <begin position="56"/>
        <end position="76"/>
    </location>
</feature>
<dbReference type="InterPro" id="IPR036259">
    <property type="entry name" value="MFS_trans_sf"/>
</dbReference>
<keyword evidence="3 5" id="KW-1133">Transmembrane helix</keyword>
<feature type="transmembrane region" description="Helical" evidence="5">
    <location>
        <begin position="203"/>
        <end position="223"/>
    </location>
</feature>
<keyword evidence="2 5" id="KW-0812">Transmembrane</keyword>
<feature type="transmembrane region" description="Helical" evidence="5">
    <location>
        <begin position="410"/>
        <end position="433"/>
    </location>
</feature>
<dbReference type="InterPro" id="IPR020846">
    <property type="entry name" value="MFS_dom"/>
</dbReference>
<feature type="transmembrane region" description="Helical" evidence="5">
    <location>
        <begin position="254"/>
        <end position="272"/>
    </location>
</feature>
<dbReference type="SUPFAM" id="SSF103473">
    <property type="entry name" value="MFS general substrate transporter"/>
    <property type="match status" value="1"/>
</dbReference>
<dbReference type="NCBIfam" id="NF003024">
    <property type="entry name" value="PRK03893.1"/>
    <property type="match status" value="1"/>
</dbReference>
<comment type="subcellular location">
    <subcellularLocation>
        <location evidence="1">Cell membrane</location>
        <topology evidence="1">Multi-pass membrane protein</topology>
    </subcellularLocation>
</comment>
<evidence type="ECO:0000256" key="3">
    <source>
        <dbReference type="ARBA" id="ARBA00022989"/>
    </source>
</evidence>
<feature type="transmembrane region" description="Helical" evidence="5">
    <location>
        <begin position="229"/>
        <end position="247"/>
    </location>
</feature>
<evidence type="ECO:0000256" key="2">
    <source>
        <dbReference type="ARBA" id="ARBA00022692"/>
    </source>
</evidence>
<accession>A0ABT9NAL4</accession>
<dbReference type="PANTHER" id="PTHR23508:SF3">
    <property type="entry name" value="SIALIC ACID TRANSPORTER NANT"/>
    <property type="match status" value="1"/>
</dbReference>
<dbReference type="Gene3D" id="1.20.1250.20">
    <property type="entry name" value="MFS general substrate transporter like domains"/>
    <property type="match status" value="2"/>
</dbReference>
<evidence type="ECO:0000256" key="4">
    <source>
        <dbReference type="ARBA" id="ARBA00023136"/>
    </source>
</evidence>
<feature type="transmembrane region" description="Helical" evidence="5">
    <location>
        <begin position="31"/>
        <end position="49"/>
    </location>
</feature>
<evidence type="ECO:0000256" key="1">
    <source>
        <dbReference type="ARBA" id="ARBA00004651"/>
    </source>
</evidence>
<feature type="transmembrane region" description="Helical" evidence="5">
    <location>
        <begin position="292"/>
        <end position="310"/>
    </location>
</feature>
<dbReference type="PANTHER" id="PTHR23508">
    <property type="entry name" value="CARBOXYLIC ACID TRANSPORTER PROTEIN HOMOLOG"/>
    <property type="match status" value="1"/>
</dbReference>
<comment type="caution">
    <text evidence="7">The sequence shown here is derived from an EMBL/GenBank/DDBJ whole genome shotgun (WGS) entry which is preliminary data.</text>
</comment>
<evidence type="ECO:0000313" key="8">
    <source>
        <dbReference type="Proteomes" id="UP001235966"/>
    </source>
</evidence>
<evidence type="ECO:0000259" key="6">
    <source>
        <dbReference type="PROSITE" id="PS50850"/>
    </source>
</evidence>
<feature type="transmembrane region" description="Helical" evidence="5">
    <location>
        <begin position="148"/>
        <end position="167"/>
    </location>
</feature>
<keyword evidence="8" id="KW-1185">Reference proteome</keyword>
<proteinExistence type="predicted"/>
<feature type="transmembrane region" description="Helical" evidence="5">
    <location>
        <begin position="116"/>
        <end position="133"/>
    </location>
</feature>
<dbReference type="PROSITE" id="PS50850">
    <property type="entry name" value="MFS"/>
    <property type="match status" value="1"/>
</dbReference>
<dbReference type="Proteomes" id="UP001235966">
    <property type="component" value="Unassembled WGS sequence"/>
</dbReference>
<protein>
    <submittedName>
        <fullName evidence="7">SHS family sialic acid transporter-like MFS transporter</fullName>
    </submittedName>
</protein>
<organism evidence="7 8">
    <name type="scientific">Arcanobacterium wilhelmae</name>
    <dbReference type="NCBI Taxonomy" id="1803177"/>
    <lineage>
        <taxon>Bacteria</taxon>
        <taxon>Bacillati</taxon>
        <taxon>Actinomycetota</taxon>
        <taxon>Actinomycetes</taxon>
        <taxon>Actinomycetales</taxon>
        <taxon>Actinomycetaceae</taxon>
        <taxon>Arcanobacterium</taxon>
    </lineage>
</organism>
<evidence type="ECO:0000313" key="7">
    <source>
        <dbReference type="EMBL" id="MDP9800765.1"/>
    </source>
</evidence>
<name>A0ABT9NAL4_9ACTO</name>
<keyword evidence="4 5" id="KW-0472">Membrane</keyword>
<dbReference type="CDD" id="cd17316">
    <property type="entry name" value="MFS_SV2_like"/>
    <property type="match status" value="1"/>
</dbReference>
<reference evidence="7 8" key="1">
    <citation type="submission" date="2023-07" db="EMBL/GenBank/DDBJ databases">
        <title>Sequencing the genomes of 1000 actinobacteria strains.</title>
        <authorList>
            <person name="Klenk H.-P."/>
        </authorList>
    </citation>
    <scope>NUCLEOTIDE SEQUENCE [LARGE SCALE GENOMIC DNA]</scope>
    <source>
        <strain evidence="7 8">DSM 102162</strain>
    </source>
</reference>
<evidence type="ECO:0000256" key="5">
    <source>
        <dbReference type="SAM" id="Phobius"/>
    </source>
</evidence>
<dbReference type="InterPro" id="IPR005828">
    <property type="entry name" value="MFS_sugar_transport-like"/>
</dbReference>
<feature type="domain" description="Major facilitator superfamily (MFS) profile" evidence="6">
    <location>
        <begin position="1"/>
        <end position="438"/>
    </location>
</feature>
<feature type="transmembrane region" description="Helical" evidence="5">
    <location>
        <begin position="344"/>
        <end position="365"/>
    </location>
</feature>
<gene>
    <name evidence="7" type="ORF">J2S49_000841</name>
</gene>
<feature type="transmembrane region" description="Helical" evidence="5">
    <location>
        <begin position="82"/>
        <end position="104"/>
    </location>
</feature>